<dbReference type="EMBL" id="CYZH01000005">
    <property type="protein sequence ID" value="CUO00893.1"/>
    <property type="molecule type" value="Genomic_DNA"/>
</dbReference>
<dbReference type="SMART" id="SM00812">
    <property type="entry name" value="Alpha_L_fucos"/>
    <property type="match status" value="1"/>
</dbReference>
<dbReference type="GO" id="GO:0016139">
    <property type="term" value="P:glycoside catabolic process"/>
    <property type="evidence" value="ECO:0007669"/>
    <property type="project" value="TreeGrafter"/>
</dbReference>
<evidence type="ECO:0000256" key="4">
    <source>
        <dbReference type="ARBA" id="ARBA00022729"/>
    </source>
</evidence>
<organism evidence="10 11">
    <name type="scientific">Bacteroides finegoldii</name>
    <dbReference type="NCBI Taxonomy" id="338188"/>
    <lineage>
        <taxon>Bacteria</taxon>
        <taxon>Pseudomonadati</taxon>
        <taxon>Bacteroidota</taxon>
        <taxon>Bacteroidia</taxon>
        <taxon>Bacteroidales</taxon>
        <taxon>Bacteroidaceae</taxon>
        <taxon>Bacteroides</taxon>
    </lineage>
</organism>
<name>A0A174BJZ4_9BACE</name>
<evidence type="ECO:0000259" key="9">
    <source>
        <dbReference type="Pfam" id="PF01120"/>
    </source>
</evidence>
<feature type="domain" description="Glycoside hydrolase family 29 N-terminal" evidence="9">
    <location>
        <begin position="33"/>
        <end position="374"/>
    </location>
</feature>
<evidence type="ECO:0000313" key="11">
    <source>
        <dbReference type="Proteomes" id="UP000095517"/>
    </source>
</evidence>
<dbReference type="InterPro" id="IPR017853">
    <property type="entry name" value="GH"/>
</dbReference>
<dbReference type="GO" id="GO:0006004">
    <property type="term" value="P:fucose metabolic process"/>
    <property type="evidence" value="ECO:0007669"/>
    <property type="project" value="InterPro"/>
</dbReference>
<dbReference type="AlphaFoldDB" id="A0A174BJZ4"/>
<dbReference type="PIRSF" id="PIRSF001092">
    <property type="entry name" value="Alpha-L-fucosidase"/>
    <property type="match status" value="1"/>
</dbReference>
<dbReference type="EC" id="3.2.1.51" evidence="3"/>
<dbReference type="SUPFAM" id="SSF51445">
    <property type="entry name" value="(Trans)glycosidases"/>
    <property type="match status" value="1"/>
</dbReference>
<dbReference type="InterPro" id="IPR016286">
    <property type="entry name" value="FUC_metazoa-typ"/>
</dbReference>
<dbReference type="STRING" id="338188.ERS852397_01201"/>
<keyword evidence="6" id="KW-0326">Glycosidase</keyword>
<evidence type="ECO:0000313" key="10">
    <source>
        <dbReference type="EMBL" id="CUO00893.1"/>
    </source>
</evidence>
<feature type="signal peptide" evidence="8">
    <location>
        <begin position="1"/>
        <end position="19"/>
    </location>
</feature>
<dbReference type="InterPro" id="IPR000933">
    <property type="entry name" value="Glyco_hydro_29"/>
</dbReference>
<dbReference type="Pfam" id="PF01120">
    <property type="entry name" value="Alpha_L_fucos"/>
    <property type="match status" value="1"/>
</dbReference>
<dbReference type="PRINTS" id="PR00741">
    <property type="entry name" value="GLHYDRLASE29"/>
</dbReference>
<dbReference type="RefSeq" id="WP_022275065.1">
    <property type="nucleotide sequence ID" value="NZ_CABIXA010000005.1"/>
</dbReference>
<evidence type="ECO:0000256" key="5">
    <source>
        <dbReference type="ARBA" id="ARBA00022801"/>
    </source>
</evidence>
<dbReference type="PANTHER" id="PTHR10030:SF37">
    <property type="entry name" value="ALPHA-L-FUCOSIDASE-RELATED"/>
    <property type="match status" value="1"/>
</dbReference>
<comment type="function">
    <text evidence="1">Alpha-L-fucosidase is responsible for hydrolyzing the alpha-1,6-linked fucose joined to the reducing-end N-acetylglucosamine of the carbohydrate moieties of glycoproteins.</text>
</comment>
<evidence type="ECO:0000256" key="8">
    <source>
        <dbReference type="SAM" id="SignalP"/>
    </source>
</evidence>
<evidence type="ECO:0000256" key="3">
    <source>
        <dbReference type="ARBA" id="ARBA00012662"/>
    </source>
</evidence>
<proteinExistence type="inferred from homology"/>
<dbReference type="Proteomes" id="UP000095517">
    <property type="component" value="Unassembled WGS sequence"/>
</dbReference>
<keyword evidence="5 10" id="KW-0378">Hydrolase</keyword>
<comment type="similarity">
    <text evidence="2">Belongs to the glycosyl hydrolase 29 family.</text>
</comment>
<feature type="chain" id="PRO_5008018493" description="alpha-L-fucosidase" evidence="8">
    <location>
        <begin position="20"/>
        <end position="469"/>
    </location>
</feature>
<feature type="site" description="May be important for catalysis" evidence="7">
    <location>
        <position position="308"/>
    </location>
</feature>
<evidence type="ECO:0000256" key="2">
    <source>
        <dbReference type="ARBA" id="ARBA00007951"/>
    </source>
</evidence>
<dbReference type="InterPro" id="IPR057739">
    <property type="entry name" value="Glyco_hydro_29_N"/>
</dbReference>
<evidence type="ECO:0000256" key="1">
    <source>
        <dbReference type="ARBA" id="ARBA00004071"/>
    </source>
</evidence>
<gene>
    <name evidence="10" type="ORF">ERS852397_01201</name>
</gene>
<evidence type="ECO:0000256" key="6">
    <source>
        <dbReference type="ARBA" id="ARBA00023295"/>
    </source>
</evidence>
<dbReference type="Gene3D" id="3.20.20.80">
    <property type="entry name" value="Glycosidases"/>
    <property type="match status" value="1"/>
</dbReference>
<dbReference type="PANTHER" id="PTHR10030">
    <property type="entry name" value="ALPHA-L-FUCOSIDASE"/>
    <property type="match status" value="1"/>
</dbReference>
<dbReference type="GO" id="GO:0005764">
    <property type="term" value="C:lysosome"/>
    <property type="evidence" value="ECO:0007669"/>
    <property type="project" value="TreeGrafter"/>
</dbReference>
<sequence length="469" mass="53872">MRRILFLIAGIGLSLTQHAQQKNFSTKDHGFVHSASKQYEWPTDPKVLKKLDEWQDRKFGIMFHWGVYSVPGISESWALCSEDKFTARRKRIRPGTTYGDFKKWYWGLADSFNPTKFEPSEWASIMKDAGFKYLIFTTKHHDGFCMFDSKYTDYNIAKGPYKDGKYSNVAYHLFDAFRQEGFMIGAYFSKPDWHCEDYWDPYLSTPTRNPNYDIKKYPEKWAKYQQYTANQIDELMSNYGSIDILWLDGGWVRKPQQSIKLDEIVDNARKKQPGLIVADRTVPGRNENYQTPELTIPKTQLNHPWESCITISNSWGWNPKPKLKSAAWVINTLAEVTAKGGCLALNVGPTGEGVIEEEVIKCLKTIGAWLKKNGTAIYATRPTPNYHSGNVWFTANKDKKTLYAIYTLPEGEDLPSTIEWEGNEPTGKMTLLQNGARVKYTCENGKVTVTLPKDLKKEALAFSFKVKQQ</sequence>
<dbReference type="GO" id="GO:0004560">
    <property type="term" value="F:alpha-L-fucosidase activity"/>
    <property type="evidence" value="ECO:0007669"/>
    <property type="project" value="InterPro"/>
</dbReference>
<protein>
    <recommendedName>
        <fullName evidence="3">alpha-L-fucosidase</fullName>
        <ecNumber evidence="3">3.2.1.51</ecNumber>
    </recommendedName>
</protein>
<accession>A0A174BJZ4</accession>
<keyword evidence="4 8" id="KW-0732">Signal</keyword>
<evidence type="ECO:0000256" key="7">
    <source>
        <dbReference type="PIRSR" id="PIRSR001092-1"/>
    </source>
</evidence>
<reference evidence="10 11" key="1">
    <citation type="submission" date="2015-09" db="EMBL/GenBank/DDBJ databases">
        <authorList>
            <consortium name="Pathogen Informatics"/>
        </authorList>
    </citation>
    <scope>NUCLEOTIDE SEQUENCE [LARGE SCALE GENOMIC DNA]</scope>
    <source>
        <strain evidence="10 11">2789STDY5608840</strain>
    </source>
</reference>